<feature type="compositionally biased region" description="Low complexity" evidence="12">
    <location>
        <begin position="12"/>
        <end position="21"/>
    </location>
</feature>
<dbReference type="Proteomes" id="UP001604277">
    <property type="component" value="Unassembled WGS sequence"/>
</dbReference>
<keyword evidence="9" id="KW-0943">RNA-mediated gene silencing</keyword>
<evidence type="ECO:0000256" key="2">
    <source>
        <dbReference type="ARBA" id="ARBA00005601"/>
    </source>
</evidence>
<protein>
    <recommendedName>
        <fullName evidence="3">RNA helicase</fullName>
        <ecNumber evidence="3">3.6.4.13</ecNumber>
    </recommendedName>
</protein>
<evidence type="ECO:0000256" key="3">
    <source>
        <dbReference type="ARBA" id="ARBA00012552"/>
    </source>
</evidence>
<dbReference type="InterPro" id="IPR027417">
    <property type="entry name" value="P-loop_NTPase"/>
</dbReference>
<dbReference type="EMBL" id="JBFOLJ010000019">
    <property type="protein sequence ID" value="KAL2463888.1"/>
    <property type="molecule type" value="Genomic_DNA"/>
</dbReference>
<evidence type="ECO:0000256" key="7">
    <source>
        <dbReference type="ARBA" id="ARBA00022806"/>
    </source>
</evidence>
<feature type="compositionally biased region" description="Polar residues" evidence="12">
    <location>
        <begin position="919"/>
        <end position="935"/>
    </location>
</feature>
<feature type="compositionally biased region" description="Basic and acidic residues" evidence="12">
    <location>
        <begin position="973"/>
        <end position="984"/>
    </location>
</feature>
<keyword evidence="6" id="KW-0378">Hydrolase</keyword>
<evidence type="ECO:0000313" key="15">
    <source>
        <dbReference type="Proteomes" id="UP001604277"/>
    </source>
</evidence>
<comment type="caution">
    <text evidence="14">The sequence shown here is derived from an EMBL/GenBank/DDBJ whole genome shotgun (WGS) entry which is preliminary data.</text>
</comment>
<dbReference type="PANTHER" id="PTHR45418:SF1">
    <property type="entry name" value="CANCER_TESTIS ANTIGEN 55"/>
    <property type="match status" value="1"/>
</dbReference>
<proteinExistence type="inferred from homology"/>
<organism evidence="14 15">
    <name type="scientific">Forsythia ovata</name>
    <dbReference type="NCBI Taxonomy" id="205694"/>
    <lineage>
        <taxon>Eukaryota</taxon>
        <taxon>Viridiplantae</taxon>
        <taxon>Streptophyta</taxon>
        <taxon>Embryophyta</taxon>
        <taxon>Tracheophyta</taxon>
        <taxon>Spermatophyta</taxon>
        <taxon>Magnoliopsida</taxon>
        <taxon>eudicotyledons</taxon>
        <taxon>Gunneridae</taxon>
        <taxon>Pentapetalae</taxon>
        <taxon>asterids</taxon>
        <taxon>lamiids</taxon>
        <taxon>Lamiales</taxon>
        <taxon>Oleaceae</taxon>
        <taxon>Forsythieae</taxon>
        <taxon>Forsythia</taxon>
    </lineage>
</organism>
<dbReference type="CDD" id="cd18808">
    <property type="entry name" value="SF1_C_Upf1"/>
    <property type="match status" value="1"/>
</dbReference>
<evidence type="ECO:0000256" key="6">
    <source>
        <dbReference type="ARBA" id="ARBA00022801"/>
    </source>
</evidence>
<dbReference type="InterPro" id="IPR014001">
    <property type="entry name" value="Helicase_ATP-bd"/>
</dbReference>
<feature type="region of interest" description="Disordered" evidence="12">
    <location>
        <begin position="1"/>
        <end position="26"/>
    </location>
</feature>
<dbReference type="SMART" id="SM00487">
    <property type="entry name" value="DEXDc"/>
    <property type="match status" value="1"/>
</dbReference>
<keyword evidence="15" id="KW-1185">Reference proteome</keyword>
<comment type="catalytic activity">
    <reaction evidence="11">
        <text>ATP + H2O = ADP + phosphate + H(+)</text>
        <dbReference type="Rhea" id="RHEA:13065"/>
        <dbReference type="ChEBI" id="CHEBI:15377"/>
        <dbReference type="ChEBI" id="CHEBI:15378"/>
        <dbReference type="ChEBI" id="CHEBI:30616"/>
        <dbReference type="ChEBI" id="CHEBI:43474"/>
        <dbReference type="ChEBI" id="CHEBI:456216"/>
        <dbReference type="EC" id="3.6.4.12"/>
    </reaction>
    <physiologicalReaction direction="left-to-right" evidence="11">
        <dbReference type="Rhea" id="RHEA:13066"/>
    </physiologicalReaction>
</comment>
<dbReference type="PANTHER" id="PTHR45418">
    <property type="entry name" value="CANCER/TESTIS ANTIGEN 55"/>
    <property type="match status" value="1"/>
</dbReference>
<dbReference type="GO" id="GO:0016787">
    <property type="term" value="F:hydrolase activity"/>
    <property type="evidence" value="ECO:0007669"/>
    <property type="project" value="UniProtKB-KW"/>
</dbReference>
<evidence type="ECO:0000256" key="1">
    <source>
        <dbReference type="ARBA" id="ARBA00004496"/>
    </source>
</evidence>
<dbReference type="FunFam" id="3.40.50.300:FF:001295">
    <property type="entry name" value="Probable RNA helicase SDE3"/>
    <property type="match status" value="1"/>
</dbReference>
<feature type="compositionally biased region" description="Basic and acidic residues" evidence="12">
    <location>
        <begin position="1013"/>
        <end position="1028"/>
    </location>
</feature>
<evidence type="ECO:0000259" key="13">
    <source>
        <dbReference type="SMART" id="SM00487"/>
    </source>
</evidence>
<accession>A0ABD1PJ06</accession>
<comment type="catalytic activity">
    <reaction evidence="10">
        <text>ATP + H2O = ADP + phosphate + H(+)</text>
        <dbReference type="Rhea" id="RHEA:13065"/>
        <dbReference type="ChEBI" id="CHEBI:15377"/>
        <dbReference type="ChEBI" id="CHEBI:15378"/>
        <dbReference type="ChEBI" id="CHEBI:30616"/>
        <dbReference type="ChEBI" id="CHEBI:43474"/>
        <dbReference type="ChEBI" id="CHEBI:456216"/>
        <dbReference type="EC" id="3.6.4.13"/>
    </reaction>
</comment>
<dbReference type="AlphaFoldDB" id="A0ABD1PJ06"/>
<dbReference type="CDD" id="cd18038">
    <property type="entry name" value="DEXXQc_Helz-like"/>
    <property type="match status" value="1"/>
</dbReference>
<keyword evidence="4" id="KW-0963">Cytoplasm</keyword>
<comment type="similarity">
    <text evidence="2">Belongs to the DNA2/NAM7 helicase family. SDE3 subfamily.</text>
</comment>
<dbReference type="Gene3D" id="3.40.50.300">
    <property type="entry name" value="P-loop containing nucleotide triphosphate hydrolases"/>
    <property type="match status" value="2"/>
</dbReference>
<feature type="region of interest" description="Disordered" evidence="12">
    <location>
        <begin position="941"/>
        <end position="1028"/>
    </location>
</feature>
<evidence type="ECO:0000256" key="4">
    <source>
        <dbReference type="ARBA" id="ARBA00022490"/>
    </source>
</evidence>
<dbReference type="GO" id="GO:0003678">
    <property type="term" value="F:DNA helicase activity"/>
    <property type="evidence" value="ECO:0007669"/>
    <property type="project" value="UniProtKB-EC"/>
</dbReference>
<dbReference type="InterPro" id="IPR041679">
    <property type="entry name" value="DNA2/NAM7-like_C"/>
</dbReference>
<evidence type="ECO:0000256" key="5">
    <source>
        <dbReference type="ARBA" id="ARBA00022741"/>
    </source>
</evidence>
<reference evidence="15" key="1">
    <citation type="submission" date="2024-07" db="EMBL/GenBank/DDBJ databases">
        <title>Two chromosome-level genome assemblies of Korean endemic species Abeliophyllum distichum and Forsythia ovata (Oleaceae).</title>
        <authorList>
            <person name="Jang H."/>
        </authorList>
    </citation>
    <scope>NUCLEOTIDE SEQUENCE [LARGE SCALE GENOMIC DNA]</scope>
</reference>
<dbReference type="Pfam" id="PF21634">
    <property type="entry name" value="MOV-10_beta-barrel"/>
    <property type="match status" value="1"/>
</dbReference>
<comment type="subcellular location">
    <subcellularLocation>
        <location evidence="1">Cytoplasm</location>
    </subcellularLocation>
</comment>
<dbReference type="EC" id="3.6.4.13" evidence="3"/>
<gene>
    <name evidence="14" type="ORF">Fot_53544</name>
</gene>
<dbReference type="SUPFAM" id="SSF52540">
    <property type="entry name" value="P-loop containing nucleoside triphosphate hydrolases"/>
    <property type="match status" value="1"/>
</dbReference>
<keyword evidence="5" id="KW-0547">Nucleotide-binding</keyword>
<dbReference type="Pfam" id="PF13086">
    <property type="entry name" value="AAA_11"/>
    <property type="match status" value="2"/>
</dbReference>
<name>A0ABD1PJ06_9LAMI</name>
<feature type="region of interest" description="Disordered" evidence="12">
    <location>
        <begin position="916"/>
        <end position="935"/>
    </location>
</feature>
<dbReference type="InterPro" id="IPR026122">
    <property type="entry name" value="MOV-10/SDE3_DEXXQ/H-box"/>
</dbReference>
<keyword evidence="8" id="KW-0067">ATP-binding</keyword>
<dbReference type="FunFam" id="3.40.50.300:FF:001468">
    <property type="entry name" value="Probable RNA helicase SDE3"/>
    <property type="match status" value="1"/>
</dbReference>
<dbReference type="InterPro" id="IPR041677">
    <property type="entry name" value="DNA2/NAM7_AAA_11"/>
</dbReference>
<dbReference type="Pfam" id="PF13087">
    <property type="entry name" value="AAA_12"/>
    <property type="match status" value="1"/>
</dbReference>
<evidence type="ECO:0000256" key="8">
    <source>
        <dbReference type="ARBA" id="ARBA00022840"/>
    </source>
</evidence>
<dbReference type="GO" id="GO:0005524">
    <property type="term" value="F:ATP binding"/>
    <property type="evidence" value="ECO:0007669"/>
    <property type="project" value="UniProtKB-KW"/>
</dbReference>
<sequence>MELLAPQTRRGSPATSTASCPTHPPPPPFNAHRILAIRVRVIFVQVLNTSFSADFFQASLCDCRHSRNLSTSLMSTVGDKSDDEYSVIGDKGDIGFVDFGNFKSVCNYNPAEESEVVSISVPFPLVEGKPQSGFAGETTADSITIKNTTNEPLDLWSVSIYDSKPPDSFTVSLMKPPTADSDVECIQEFVESFSLEDRVLRPGQTLTIWLSCKSKEIGLHTAAVHFSVGDETIERLVFVLAEDKISQSLSSNKPFYRARKKKPAVVDVFAADGSFVTGSRPYKPSNRGFKHRLLEYRVPVHIRDMLNNKQIPDPVNEGLTEENYGSFFTTLLNMEEIKMEEDMRTYDMECVTMKSKKNHLLSLVVPGLAERRPSLVNGDFIFVKLASEDTTEHGITYQGYIHRVEAEEIYLKFHNNFHSSHRESNLYNVQFNYNRISMRRLYQAIEAAQHLERNFLFPSECSKRRLFQPTSLVPISGTLNEEQMRAIKMILACKGGSPYVIHGPPGTGKTLTFVEAILQIYTKRRKARILVCAPSNSAADHILERLISNKSTKIQNTEIFRLNAITRPFEDVNPDHIDFCFVEDFIFKCPQIRDLLQYRIIISTYTSASLLYTEGIKRGHFSYIFLDEAGQASEPETMVPLSHLCWKETVVVLAGDPLQLGPVIFSKDAETYGLGTSYLERLFDCKLYGSGEESYITKLVRNYRSHPAILDLPSELFYGGELISCYEESTGFSTFRENLLPKKEFPLLFIGIQGCDEREGSNPSWFNRIEASKVVEIIKDLIEHDGLKEEDIGVITPYRQQVLKIRRVLENLGILTIKVGSVEQFQGQERQVIIISTVRSTVKHNEFDKVHYLGFLSNSRRFNVAITRAKSLLIVIGNPHILCKDSYWNKLLWYCVDNGSYKGSFLPERQEFIEKESGEAQSSGYEGENNYQPSEAQWGWGEEENNYQPSDVPWGEPENNFKPSDVQWGEPENEFKPSDFHCGEAENSNKPSDVPWGETENSYKSSDVQWGEAENKFKPSDVPWDDKK</sequence>
<dbReference type="InterPro" id="IPR047187">
    <property type="entry name" value="SF1_C_Upf1"/>
</dbReference>
<evidence type="ECO:0000256" key="12">
    <source>
        <dbReference type="SAM" id="MobiDB-lite"/>
    </source>
</evidence>
<evidence type="ECO:0000256" key="10">
    <source>
        <dbReference type="ARBA" id="ARBA00047984"/>
    </source>
</evidence>
<dbReference type="InterPro" id="IPR049080">
    <property type="entry name" value="MOV-10-like_beta-barrel"/>
</dbReference>
<feature type="domain" description="Helicase ATP-binding" evidence="13">
    <location>
        <begin position="475"/>
        <end position="666"/>
    </location>
</feature>
<dbReference type="GO" id="GO:0003724">
    <property type="term" value="F:RNA helicase activity"/>
    <property type="evidence" value="ECO:0007669"/>
    <property type="project" value="UniProtKB-EC"/>
</dbReference>
<feature type="compositionally biased region" description="Polar residues" evidence="12">
    <location>
        <begin position="999"/>
        <end position="1008"/>
    </location>
</feature>
<dbReference type="GO" id="GO:0031047">
    <property type="term" value="P:regulatory ncRNA-mediated gene silencing"/>
    <property type="evidence" value="ECO:0007669"/>
    <property type="project" value="UniProtKB-KW"/>
</dbReference>
<keyword evidence="7 14" id="KW-0347">Helicase</keyword>
<evidence type="ECO:0000313" key="14">
    <source>
        <dbReference type="EMBL" id="KAL2463888.1"/>
    </source>
</evidence>
<dbReference type="GO" id="GO:0005737">
    <property type="term" value="C:cytoplasm"/>
    <property type="evidence" value="ECO:0007669"/>
    <property type="project" value="UniProtKB-SubCell"/>
</dbReference>
<evidence type="ECO:0000256" key="11">
    <source>
        <dbReference type="ARBA" id="ARBA00048432"/>
    </source>
</evidence>
<evidence type="ECO:0000256" key="9">
    <source>
        <dbReference type="ARBA" id="ARBA00023158"/>
    </source>
</evidence>